<dbReference type="AlphaFoldDB" id="A0A317FFS8"/>
<dbReference type="InterPro" id="IPR003593">
    <property type="entry name" value="AAA+_ATPase"/>
</dbReference>
<keyword evidence="2" id="KW-0813">Transport</keyword>
<dbReference type="SMART" id="SM00382">
    <property type="entry name" value="AAA"/>
    <property type="match status" value="1"/>
</dbReference>
<dbReference type="PANTHER" id="PTHR43820:SF4">
    <property type="entry name" value="HIGH-AFFINITY BRANCHED-CHAIN AMINO ACID TRANSPORT ATP-BINDING PROTEIN LIVF"/>
    <property type="match status" value="1"/>
</dbReference>
<dbReference type="Gene3D" id="3.40.50.300">
    <property type="entry name" value="P-loop containing nucleotide triphosphate hydrolases"/>
    <property type="match status" value="1"/>
</dbReference>
<gene>
    <name evidence="7" type="ORF">DFH01_10265</name>
</gene>
<keyword evidence="5" id="KW-0029">Amino-acid transport</keyword>
<evidence type="ECO:0000259" key="6">
    <source>
        <dbReference type="PROSITE" id="PS50893"/>
    </source>
</evidence>
<evidence type="ECO:0000256" key="5">
    <source>
        <dbReference type="ARBA" id="ARBA00022970"/>
    </source>
</evidence>
<evidence type="ECO:0000313" key="7">
    <source>
        <dbReference type="EMBL" id="PWS37232.1"/>
    </source>
</evidence>
<keyword evidence="4 7" id="KW-0067">ATP-binding</keyword>
<reference evidence="8" key="1">
    <citation type="submission" date="2018-05" db="EMBL/GenBank/DDBJ databases">
        <authorList>
            <person name="Du Z."/>
            <person name="Wang X."/>
        </authorList>
    </citation>
    <scope>NUCLEOTIDE SEQUENCE [LARGE SCALE GENOMIC DNA]</scope>
    <source>
        <strain evidence="8">CQN31</strain>
    </source>
</reference>
<feature type="domain" description="ABC transporter" evidence="6">
    <location>
        <begin position="24"/>
        <end position="256"/>
    </location>
</feature>
<accession>A0A317FFS8</accession>
<dbReference type="EMBL" id="QGNA01000002">
    <property type="protein sequence ID" value="PWS37232.1"/>
    <property type="molecule type" value="Genomic_DNA"/>
</dbReference>
<dbReference type="InterPro" id="IPR003439">
    <property type="entry name" value="ABC_transporter-like_ATP-bd"/>
</dbReference>
<dbReference type="GO" id="GO:0015807">
    <property type="term" value="P:L-amino acid transport"/>
    <property type="evidence" value="ECO:0007669"/>
    <property type="project" value="TreeGrafter"/>
</dbReference>
<dbReference type="OrthoDB" id="9778870at2"/>
<dbReference type="InterPro" id="IPR027417">
    <property type="entry name" value="P-loop_NTPase"/>
</dbReference>
<sequence>MDRPRPCSRTKRSSRPILAENALLKAEAVSAGYGGRMIVEDVSLSVAPGEVLCLLGHNGAGKSTLLRAFFGLLPGRTGHVAVADRSLDGLTPRGVLLTGLAYVPQERSVFPKLTVRENLRMGGYALDDAALLARRVEQALDVFPRLRERIGQLAGTLSGGEQRMLEVARTLLLDPRVVMLDEPSIGLAPRLAEQVFSTIRDLAAQGRGILLVEQSVKRALAVSDRAVVMEMGRIVLEDSAAALASDDRVAKLYMGAAGKAFDQPPR</sequence>
<dbReference type="SUPFAM" id="SSF52540">
    <property type="entry name" value="P-loop containing nucleoside triphosphate hydrolases"/>
    <property type="match status" value="1"/>
</dbReference>
<dbReference type="CDD" id="cd03224">
    <property type="entry name" value="ABC_TM1139_LivF_branched"/>
    <property type="match status" value="1"/>
</dbReference>
<dbReference type="PROSITE" id="PS00211">
    <property type="entry name" value="ABC_TRANSPORTER_1"/>
    <property type="match status" value="1"/>
</dbReference>
<evidence type="ECO:0000256" key="1">
    <source>
        <dbReference type="ARBA" id="ARBA00005417"/>
    </source>
</evidence>
<keyword evidence="8" id="KW-1185">Reference proteome</keyword>
<evidence type="ECO:0000256" key="4">
    <source>
        <dbReference type="ARBA" id="ARBA00022840"/>
    </source>
</evidence>
<dbReference type="InterPro" id="IPR017871">
    <property type="entry name" value="ABC_transporter-like_CS"/>
</dbReference>
<proteinExistence type="inferred from homology"/>
<keyword evidence="3" id="KW-0547">Nucleotide-binding</keyword>
<dbReference type="Pfam" id="PF00005">
    <property type="entry name" value="ABC_tran"/>
    <property type="match status" value="1"/>
</dbReference>
<dbReference type="Proteomes" id="UP000245765">
    <property type="component" value="Unassembled WGS sequence"/>
</dbReference>
<evidence type="ECO:0000313" key="8">
    <source>
        <dbReference type="Proteomes" id="UP000245765"/>
    </source>
</evidence>
<dbReference type="InterPro" id="IPR052156">
    <property type="entry name" value="BCAA_Transport_ATP-bd_LivF"/>
</dbReference>
<protein>
    <submittedName>
        <fullName evidence="7">ABC transporter ATP-binding protein</fullName>
    </submittedName>
</protein>
<dbReference type="GO" id="GO:0015658">
    <property type="term" value="F:branched-chain amino acid transmembrane transporter activity"/>
    <property type="evidence" value="ECO:0007669"/>
    <property type="project" value="TreeGrafter"/>
</dbReference>
<organism evidence="7 8">
    <name type="scientific">Falsiroseomonas bella</name>
    <dbReference type="NCBI Taxonomy" id="2184016"/>
    <lineage>
        <taxon>Bacteria</taxon>
        <taxon>Pseudomonadati</taxon>
        <taxon>Pseudomonadota</taxon>
        <taxon>Alphaproteobacteria</taxon>
        <taxon>Acetobacterales</taxon>
        <taxon>Roseomonadaceae</taxon>
        <taxon>Falsiroseomonas</taxon>
    </lineage>
</organism>
<comment type="similarity">
    <text evidence="1">Belongs to the ABC transporter superfamily.</text>
</comment>
<evidence type="ECO:0000256" key="3">
    <source>
        <dbReference type="ARBA" id="ARBA00022741"/>
    </source>
</evidence>
<name>A0A317FFS8_9PROT</name>
<dbReference type="PROSITE" id="PS50893">
    <property type="entry name" value="ABC_TRANSPORTER_2"/>
    <property type="match status" value="1"/>
</dbReference>
<dbReference type="GO" id="GO:0016887">
    <property type="term" value="F:ATP hydrolysis activity"/>
    <property type="evidence" value="ECO:0007669"/>
    <property type="project" value="InterPro"/>
</dbReference>
<comment type="caution">
    <text evidence="7">The sequence shown here is derived from an EMBL/GenBank/DDBJ whole genome shotgun (WGS) entry which is preliminary data.</text>
</comment>
<dbReference type="PANTHER" id="PTHR43820">
    <property type="entry name" value="HIGH-AFFINITY BRANCHED-CHAIN AMINO ACID TRANSPORT ATP-BINDING PROTEIN LIVF"/>
    <property type="match status" value="1"/>
</dbReference>
<evidence type="ECO:0000256" key="2">
    <source>
        <dbReference type="ARBA" id="ARBA00022448"/>
    </source>
</evidence>
<dbReference type="GO" id="GO:0005524">
    <property type="term" value="F:ATP binding"/>
    <property type="evidence" value="ECO:0007669"/>
    <property type="project" value="UniProtKB-KW"/>
</dbReference>